<gene>
    <name evidence="2" type="ORF">E8E13_006169</name>
</gene>
<feature type="region of interest" description="Disordered" evidence="1">
    <location>
        <begin position="1"/>
        <end position="34"/>
    </location>
</feature>
<name>A0A9P4W999_CURKU</name>
<accession>A0A9P4W999</accession>
<proteinExistence type="predicted"/>
<organism evidence="2 3">
    <name type="scientific">Curvularia kusanoi</name>
    <name type="common">Cochliobolus kusanoi</name>
    <dbReference type="NCBI Taxonomy" id="90978"/>
    <lineage>
        <taxon>Eukaryota</taxon>
        <taxon>Fungi</taxon>
        <taxon>Dikarya</taxon>
        <taxon>Ascomycota</taxon>
        <taxon>Pezizomycotina</taxon>
        <taxon>Dothideomycetes</taxon>
        <taxon>Pleosporomycetidae</taxon>
        <taxon>Pleosporales</taxon>
        <taxon>Pleosporineae</taxon>
        <taxon>Pleosporaceae</taxon>
        <taxon>Curvularia</taxon>
    </lineage>
</organism>
<reference evidence="2" key="1">
    <citation type="submission" date="2019-04" db="EMBL/GenBank/DDBJ databases">
        <title>Sequencing of skin fungus with MAO and IRED activity.</title>
        <authorList>
            <person name="Marsaioli A.J."/>
            <person name="Bonatto J.M.C."/>
            <person name="Reis Junior O."/>
        </authorList>
    </citation>
    <scope>NUCLEOTIDE SEQUENCE</scope>
    <source>
        <strain evidence="2">30M1</strain>
    </source>
</reference>
<dbReference type="SUPFAM" id="SSF47095">
    <property type="entry name" value="HMG-box"/>
    <property type="match status" value="1"/>
</dbReference>
<dbReference type="OrthoDB" id="3940486at2759"/>
<dbReference type="EMBL" id="SWKU01000022">
    <property type="protein sequence ID" value="KAF2997681.1"/>
    <property type="molecule type" value="Genomic_DNA"/>
</dbReference>
<feature type="compositionally biased region" description="Basic residues" evidence="1">
    <location>
        <begin position="12"/>
        <end position="22"/>
    </location>
</feature>
<sequence length="77" mass="8607">MLKSTDAGVKKPAQKKKAKKSGSRPNQKAKQALQKMHAFFKAHRDDDECKNMPFSEQQKVLGKLWKASPDNPKNAGV</sequence>
<evidence type="ECO:0000313" key="3">
    <source>
        <dbReference type="Proteomes" id="UP000801428"/>
    </source>
</evidence>
<protein>
    <submittedName>
        <fullName evidence="2">Uncharacterized protein</fullName>
    </submittedName>
</protein>
<dbReference type="AlphaFoldDB" id="A0A9P4W999"/>
<dbReference type="Proteomes" id="UP000801428">
    <property type="component" value="Unassembled WGS sequence"/>
</dbReference>
<evidence type="ECO:0000313" key="2">
    <source>
        <dbReference type="EMBL" id="KAF2997681.1"/>
    </source>
</evidence>
<evidence type="ECO:0000256" key="1">
    <source>
        <dbReference type="SAM" id="MobiDB-lite"/>
    </source>
</evidence>
<dbReference type="InterPro" id="IPR036910">
    <property type="entry name" value="HMG_box_dom_sf"/>
</dbReference>
<keyword evidence="3" id="KW-1185">Reference proteome</keyword>
<comment type="caution">
    <text evidence="2">The sequence shown here is derived from an EMBL/GenBank/DDBJ whole genome shotgun (WGS) entry which is preliminary data.</text>
</comment>